<feature type="coiled-coil region" evidence="1">
    <location>
        <begin position="396"/>
        <end position="461"/>
    </location>
</feature>
<dbReference type="Proteomes" id="UP001383192">
    <property type="component" value="Unassembled WGS sequence"/>
</dbReference>
<dbReference type="AlphaFoldDB" id="A0AAW0B244"/>
<evidence type="ECO:0000256" key="1">
    <source>
        <dbReference type="SAM" id="Coils"/>
    </source>
</evidence>
<keyword evidence="4" id="KW-1185">Reference proteome</keyword>
<accession>A0AAW0B244</accession>
<evidence type="ECO:0008006" key="5">
    <source>
        <dbReference type="Google" id="ProtNLM"/>
    </source>
</evidence>
<gene>
    <name evidence="3" type="ORF">VNI00_018009</name>
</gene>
<evidence type="ECO:0000313" key="4">
    <source>
        <dbReference type="Proteomes" id="UP001383192"/>
    </source>
</evidence>
<evidence type="ECO:0000313" key="3">
    <source>
        <dbReference type="EMBL" id="KAK7019686.1"/>
    </source>
</evidence>
<dbReference type="PANTHER" id="PTHR33096:SF1">
    <property type="entry name" value="CXC1-LIKE CYSTEINE CLUSTER ASSOCIATED WITH KDZ TRANSPOSASES DOMAIN-CONTAINING PROTEIN"/>
    <property type="match status" value="1"/>
</dbReference>
<organism evidence="3 4">
    <name type="scientific">Paramarasmius palmivorus</name>
    <dbReference type="NCBI Taxonomy" id="297713"/>
    <lineage>
        <taxon>Eukaryota</taxon>
        <taxon>Fungi</taxon>
        <taxon>Dikarya</taxon>
        <taxon>Basidiomycota</taxon>
        <taxon>Agaricomycotina</taxon>
        <taxon>Agaricomycetes</taxon>
        <taxon>Agaricomycetidae</taxon>
        <taxon>Agaricales</taxon>
        <taxon>Marasmiineae</taxon>
        <taxon>Marasmiaceae</taxon>
        <taxon>Paramarasmius</taxon>
    </lineage>
</organism>
<dbReference type="EMBL" id="JAYKXP010000204">
    <property type="protein sequence ID" value="KAK7019686.1"/>
    <property type="molecule type" value="Genomic_DNA"/>
</dbReference>
<dbReference type="PANTHER" id="PTHR33096">
    <property type="entry name" value="CXC2 DOMAIN-CONTAINING PROTEIN"/>
    <property type="match status" value="1"/>
</dbReference>
<feature type="compositionally biased region" description="Low complexity" evidence="2">
    <location>
        <begin position="29"/>
        <end position="46"/>
    </location>
</feature>
<proteinExistence type="predicted"/>
<keyword evidence="1" id="KW-0175">Coiled coil</keyword>
<dbReference type="InterPro" id="IPR040521">
    <property type="entry name" value="KDZ"/>
</dbReference>
<feature type="region of interest" description="Disordered" evidence="2">
    <location>
        <begin position="22"/>
        <end position="62"/>
    </location>
</feature>
<reference evidence="3 4" key="1">
    <citation type="submission" date="2024-01" db="EMBL/GenBank/DDBJ databases">
        <title>A draft genome for a cacao thread blight-causing isolate of Paramarasmius palmivorus.</title>
        <authorList>
            <person name="Baruah I.K."/>
            <person name="Bukari Y."/>
            <person name="Amoako-Attah I."/>
            <person name="Meinhardt L.W."/>
            <person name="Bailey B.A."/>
            <person name="Cohen S.P."/>
        </authorList>
    </citation>
    <scope>NUCLEOTIDE SEQUENCE [LARGE SCALE GENOMIC DNA]</scope>
    <source>
        <strain evidence="3 4">GH-12</strain>
    </source>
</reference>
<comment type="caution">
    <text evidence="3">The sequence shown here is derived from an EMBL/GenBank/DDBJ whole genome shotgun (WGS) entry which is preliminary data.</text>
</comment>
<evidence type="ECO:0000256" key="2">
    <source>
        <dbReference type="SAM" id="MobiDB-lite"/>
    </source>
</evidence>
<dbReference type="Pfam" id="PF18758">
    <property type="entry name" value="KDZ"/>
    <property type="match status" value="1"/>
</dbReference>
<protein>
    <recommendedName>
        <fullName evidence="5">CxC1-like cysteine cluster associated with KDZ transposases domain-containing protein</fullName>
    </recommendedName>
</protein>
<sequence length="745" mass="85094">MNVARAFLDKLCRTAREELDAPLSNDPATLDNSSDTSDFSTSTSPDLEPRKKTCPNAPGSAPLTRPSDYLRLRCPACFGGKSRPSDGFDVIVCVDACFTQKHNKQVRDHPMVYPKTVFIPEELVKEVEARVESVRPQRRRPNPSSVIIEDNLPDGYEGPLKVPISVLDGCQDSFTAADERREKASTQFFDCTGLMGLLCRHNRVLWLVNMNSAGEKQHYVLALLETLFKHLPDTFTIGLLYDIACQLHHSCIKWNFLGAFLPRISFVISVFHAFGHRWPCQVIYHPRKCKGFGLSDGEGCERFWHSISKLIPFLRVCGYHVRIYTLDMQIRHFDHQLLRSLGQWMERKWLSCHERRDRAIAQLTKAGHDEDFLRAQWEDQVAYQTKPLPAQSRGSGKRAVEEVVRLREAIDQLMARVARLEESLLDMSLSVPVRIDVKADLDVKEAQLREGRRKLRASEAKLGVSEQQEVKSLLNNPYINARMNAMAVKTRLLERMRHRKFERDRLERSYRKHSTNNERKVDQHLEDAFNDLVSTMEKLIRLGKAPAHAIAPTPIDVKTLFKLDVDDAIWDDSGLYDDCHGSPPLWLSNDGVWGAIQALLEKDRCDEELLRLQMERDAIQEWFADEWAIVSKAHSTSTDSSIMFQLQCHKDELLAILYQWQRSMRVLRASTSTSPWGPSPVEVQSSYSSARRDLVKEVALTHLSSDDEDDLDSDNGSIDPTFIELLDHIDLVDVDMDVDDDNSGE</sequence>
<name>A0AAW0B244_9AGAR</name>